<dbReference type="InterPro" id="IPR050168">
    <property type="entry name" value="AAA_ATPase_domain"/>
</dbReference>
<sequence>MFIDEIQAAFGAQTTENIKRRSKCNTTNVTTSYSSPSRTHSSAHDARLVAHFLYLLDTAHDDEKHTILFVGATNVVDMLDPLLLRAGRLDTVIEIPLPDADARRQLMHNVIYGDWST</sequence>
<dbReference type="InterPro" id="IPR003959">
    <property type="entry name" value="ATPase_AAA_core"/>
</dbReference>
<gene>
    <name evidence="3" type="primary">CAFP</name>
    <name evidence="2" type="ORF">CM83_6641</name>
    <name evidence="3" type="ORF">g.96137</name>
</gene>
<dbReference type="Gene3D" id="3.40.50.300">
    <property type="entry name" value="P-loop containing nucleotide triphosphate hydrolases"/>
    <property type="match status" value="1"/>
</dbReference>
<evidence type="ECO:0000313" key="3">
    <source>
        <dbReference type="EMBL" id="JAP97460.1"/>
    </source>
</evidence>
<dbReference type="GO" id="GO:0051301">
    <property type="term" value="P:cell division"/>
    <property type="evidence" value="ECO:0007669"/>
    <property type="project" value="UniProtKB-KW"/>
</dbReference>
<accession>A0A0A9VUW8</accession>
<reference evidence="2" key="2">
    <citation type="submission" date="2014-07" db="EMBL/GenBank/DDBJ databases">
        <authorList>
            <person name="Hull J."/>
        </authorList>
    </citation>
    <scope>NUCLEOTIDE SEQUENCE</scope>
</reference>
<dbReference type="SUPFAM" id="SSF52540">
    <property type="entry name" value="P-loop containing nucleoside triphosphate hydrolases"/>
    <property type="match status" value="1"/>
</dbReference>
<dbReference type="EMBL" id="GBHO01043557">
    <property type="protein sequence ID" value="JAG00047.1"/>
    <property type="molecule type" value="Transcribed_RNA"/>
</dbReference>
<keyword evidence="3" id="KW-0131">Cell cycle</keyword>
<dbReference type="PANTHER" id="PTHR23077:SF159">
    <property type="entry name" value="PUTATIVE-RELATED"/>
    <property type="match status" value="1"/>
</dbReference>
<dbReference type="AlphaFoldDB" id="A0A0A9VUW8"/>
<dbReference type="EMBL" id="GDHC01021168">
    <property type="protein sequence ID" value="JAP97460.1"/>
    <property type="molecule type" value="Transcribed_RNA"/>
</dbReference>
<dbReference type="InterPro" id="IPR027417">
    <property type="entry name" value="P-loop_NTPase"/>
</dbReference>
<evidence type="ECO:0000313" key="2">
    <source>
        <dbReference type="EMBL" id="JAG00047.1"/>
    </source>
</evidence>
<organism evidence="2">
    <name type="scientific">Lygus hesperus</name>
    <name type="common">Western plant bug</name>
    <dbReference type="NCBI Taxonomy" id="30085"/>
    <lineage>
        <taxon>Eukaryota</taxon>
        <taxon>Metazoa</taxon>
        <taxon>Ecdysozoa</taxon>
        <taxon>Arthropoda</taxon>
        <taxon>Hexapoda</taxon>
        <taxon>Insecta</taxon>
        <taxon>Pterygota</taxon>
        <taxon>Neoptera</taxon>
        <taxon>Paraneoptera</taxon>
        <taxon>Hemiptera</taxon>
        <taxon>Heteroptera</taxon>
        <taxon>Panheteroptera</taxon>
        <taxon>Cimicomorpha</taxon>
        <taxon>Miridae</taxon>
        <taxon>Mirini</taxon>
        <taxon>Lygus</taxon>
    </lineage>
</organism>
<dbReference type="Pfam" id="PF00004">
    <property type="entry name" value="AAA"/>
    <property type="match status" value="1"/>
</dbReference>
<proteinExistence type="predicted"/>
<dbReference type="GO" id="GO:0016887">
    <property type="term" value="F:ATP hydrolysis activity"/>
    <property type="evidence" value="ECO:0007669"/>
    <property type="project" value="InterPro"/>
</dbReference>
<evidence type="ECO:0000259" key="1">
    <source>
        <dbReference type="Pfam" id="PF00004"/>
    </source>
</evidence>
<dbReference type="GO" id="GO:0005524">
    <property type="term" value="F:ATP binding"/>
    <property type="evidence" value="ECO:0007669"/>
    <property type="project" value="InterPro"/>
</dbReference>
<name>A0A0A9VUW8_LYGHE</name>
<protein>
    <submittedName>
        <fullName evidence="3">Cell division cycle protein 48</fullName>
    </submittedName>
</protein>
<reference evidence="2" key="1">
    <citation type="journal article" date="2014" name="PLoS ONE">
        <title>Transcriptome-Based Identification of ABC Transporters in the Western Tarnished Plant Bug Lygus hesperus.</title>
        <authorList>
            <person name="Hull J.J."/>
            <person name="Chaney K."/>
            <person name="Geib S.M."/>
            <person name="Fabrick J.A."/>
            <person name="Brent C.S."/>
            <person name="Walsh D."/>
            <person name="Lavine L.C."/>
        </authorList>
    </citation>
    <scope>NUCLEOTIDE SEQUENCE</scope>
</reference>
<feature type="domain" description="ATPase AAA-type core" evidence="1">
    <location>
        <begin position="38"/>
        <end position="97"/>
    </location>
</feature>
<keyword evidence="3" id="KW-0132">Cell division</keyword>
<reference evidence="3" key="3">
    <citation type="journal article" date="2016" name="Gigascience">
        <title>De novo construction of an expanded transcriptome assembly for the western tarnished plant bug, Lygus hesperus.</title>
        <authorList>
            <person name="Tassone E.E."/>
            <person name="Geib S.M."/>
            <person name="Hall B."/>
            <person name="Fabrick J.A."/>
            <person name="Brent C.S."/>
            <person name="Hull J.J."/>
        </authorList>
    </citation>
    <scope>NUCLEOTIDE SEQUENCE</scope>
</reference>
<dbReference type="PANTHER" id="PTHR23077">
    <property type="entry name" value="AAA-FAMILY ATPASE"/>
    <property type="match status" value="1"/>
</dbReference>